<keyword evidence="3" id="KW-1185">Reference proteome</keyword>
<dbReference type="RefSeq" id="WP_379796706.1">
    <property type="nucleotide sequence ID" value="NZ_JBHSFY010000004.1"/>
</dbReference>
<dbReference type="PANTHER" id="PTHR16504:SF4">
    <property type="entry name" value="5'(3')-DEOXYRIBONUCLEOTIDASE"/>
    <property type="match status" value="1"/>
</dbReference>
<evidence type="ECO:0000256" key="1">
    <source>
        <dbReference type="ARBA" id="ARBA00009589"/>
    </source>
</evidence>
<dbReference type="SUPFAM" id="SSF56784">
    <property type="entry name" value="HAD-like"/>
    <property type="match status" value="1"/>
</dbReference>
<dbReference type="SFLD" id="SFLDG01126">
    <property type="entry name" value="C1.2:_Nucleotidase_Like"/>
    <property type="match status" value="1"/>
</dbReference>
<dbReference type="Pfam" id="PF06941">
    <property type="entry name" value="NT5C"/>
    <property type="match status" value="1"/>
</dbReference>
<dbReference type="PANTHER" id="PTHR16504">
    <property type="entry name" value="5'(3')-DEOXYRIBONUCLEOTIDASE"/>
    <property type="match status" value="1"/>
</dbReference>
<protein>
    <submittedName>
        <fullName evidence="2">5'(3')-deoxyribonucleotidase</fullName>
    </submittedName>
</protein>
<name>A0ABV8ZC87_9FLAO</name>
<dbReference type="Proteomes" id="UP001596003">
    <property type="component" value="Unassembled WGS sequence"/>
</dbReference>
<comment type="caution">
    <text evidence="2">The sequence shown here is derived from an EMBL/GenBank/DDBJ whole genome shotgun (WGS) entry which is preliminary data.</text>
</comment>
<dbReference type="InterPro" id="IPR036412">
    <property type="entry name" value="HAD-like_sf"/>
</dbReference>
<evidence type="ECO:0000313" key="2">
    <source>
        <dbReference type="EMBL" id="MFC4477006.1"/>
    </source>
</evidence>
<accession>A0ABV8ZC87</accession>
<reference evidence="3" key="1">
    <citation type="journal article" date="2019" name="Int. J. Syst. Evol. Microbiol.">
        <title>The Global Catalogue of Microorganisms (GCM) 10K type strain sequencing project: providing services to taxonomists for standard genome sequencing and annotation.</title>
        <authorList>
            <consortium name="The Broad Institute Genomics Platform"/>
            <consortium name="The Broad Institute Genome Sequencing Center for Infectious Disease"/>
            <person name="Wu L."/>
            <person name="Ma J."/>
        </authorList>
    </citation>
    <scope>NUCLEOTIDE SEQUENCE [LARGE SCALE GENOMIC DNA]</scope>
    <source>
        <strain evidence="3">NBRC 103627</strain>
    </source>
</reference>
<dbReference type="Gene3D" id="3.40.50.1000">
    <property type="entry name" value="HAD superfamily/HAD-like"/>
    <property type="match status" value="1"/>
</dbReference>
<dbReference type="InterPro" id="IPR010708">
    <property type="entry name" value="5'(3')-deoxyribonucleotidase"/>
</dbReference>
<comment type="similarity">
    <text evidence="1">Belongs to the 5'(3')-deoxyribonucleotidase family.</text>
</comment>
<organism evidence="2 3">
    <name type="scientific">Flavobacterium chungangensis</name>
    <dbReference type="NCBI Taxonomy" id="2708132"/>
    <lineage>
        <taxon>Bacteria</taxon>
        <taxon>Pseudomonadati</taxon>
        <taxon>Bacteroidota</taxon>
        <taxon>Flavobacteriia</taxon>
        <taxon>Flavobacteriales</taxon>
        <taxon>Flavobacteriaceae</taxon>
        <taxon>Flavobacterium</taxon>
    </lineage>
</organism>
<evidence type="ECO:0000313" key="3">
    <source>
        <dbReference type="Proteomes" id="UP001596003"/>
    </source>
</evidence>
<gene>
    <name evidence="2" type="ORF">ACFO3N_08020</name>
</gene>
<dbReference type="SFLD" id="SFLDS00003">
    <property type="entry name" value="Haloacid_Dehalogenase"/>
    <property type="match status" value="1"/>
</dbReference>
<dbReference type="EMBL" id="JBHSFY010000004">
    <property type="protein sequence ID" value="MFC4477006.1"/>
    <property type="molecule type" value="Genomic_DNA"/>
</dbReference>
<dbReference type="SFLD" id="SFLDG01146">
    <property type="entry name" value="C1.2.2"/>
    <property type="match status" value="1"/>
</dbReference>
<dbReference type="InterPro" id="IPR023214">
    <property type="entry name" value="HAD_sf"/>
</dbReference>
<sequence length="177" mass="20414">MKKKSIAIDMDGVLADVEAHLITYFERDFGITILREDIQGLTEEEAFHGREKVMSVLNSKDFFRTLPVIEDAVESLKLLQENFEVYIVSAATEFPLSLNEKIEWLAEHFPFINWQNIVLCGSKSIINTDYLIDDHPKNLDFCMGKPIMFTAFHNAKKENYLRVNNWKEAVAVLKEAV</sequence>
<dbReference type="Gene3D" id="1.10.40.40">
    <property type="entry name" value="Deoxyribonucleotidase, domain 2"/>
    <property type="match status" value="1"/>
</dbReference>
<proteinExistence type="inferred from homology"/>